<accession>A0A329KAS7</accession>
<evidence type="ECO:0000256" key="3">
    <source>
        <dbReference type="ARBA" id="ARBA00022692"/>
    </source>
</evidence>
<dbReference type="EMBL" id="QMEU01000072">
    <property type="protein sequence ID" value="RAU92139.1"/>
    <property type="molecule type" value="Genomic_DNA"/>
</dbReference>
<sequence>MDVPYAPRLVAGAWVVAGWVALGYGIYLTVLALRSPPGIELTGHWVLQPAFKASMALLLTLAAAGHAVVRERRWLMPALLLSAIGDWVLAIPWWTLSFVVGLAAFLLAHLCFIAALLPLVPAFSGASKDARPSTVRLVAVVLMGAASLGLLAWFWPHLGAEKLTLPVTLYLVVLTAMVCAALLAKLPTIWTAVGAVCFAASDSMIAIGRFILGNEALAVPIWWSYAAAQILITAGFFFGRELPAEDGAAAGDATAPAES</sequence>
<dbReference type="PANTHER" id="PTHR31885:SF6">
    <property type="entry name" value="GH04784P"/>
    <property type="match status" value="1"/>
</dbReference>
<organism evidence="7 8">
    <name type="scientific">Mycobacterium colombiense</name>
    <dbReference type="NCBI Taxonomy" id="339268"/>
    <lineage>
        <taxon>Bacteria</taxon>
        <taxon>Bacillati</taxon>
        <taxon>Actinomycetota</taxon>
        <taxon>Actinomycetes</taxon>
        <taxon>Mycobacteriales</taxon>
        <taxon>Mycobacteriaceae</taxon>
        <taxon>Mycobacterium</taxon>
        <taxon>Mycobacterium avium complex (MAC)</taxon>
    </lineage>
</organism>
<comment type="similarity">
    <text evidence="2">Belongs to the TMEM86 family.</text>
</comment>
<reference evidence="7 8" key="1">
    <citation type="submission" date="2018-06" db="EMBL/GenBank/DDBJ databases">
        <title>NTM in soil in Japan.</title>
        <authorList>
            <person name="Ohya K."/>
        </authorList>
    </citation>
    <scope>NUCLEOTIDE SEQUENCE [LARGE SCALE GENOMIC DNA]</scope>
    <source>
        <strain evidence="7 8">GF76</strain>
    </source>
</reference>
<comment type="caution">
    <text evidence="7">The sequence shown here is derived from an EMBL/GenBank/DDBJ whole genome shotgun (WGS) entry which is preliminary data.</text>
</comment>
<comment type="subcellular location">
    <subcellularLocation>
        <location evidence="1">Membrane</location>
        <topology evidence="1">Multi-pass membrane protein</topology>
    </subcellularLocation>
</comment>
<evidence type="ECO:0000256" key="5">
    <source>
        <dbReference type="ARBA" id="ARBA00023136"/>
    </source>
</evidence>
<name>A0A329KAS7_9MYCO</name>
<dbReference type="RefSeq" id="WP_112709837.1">
    <property type="nucleotide sequence ID" value="NZ_QMEU01000072.1"/>
</dbReference>
<dbReference type="Proteomes" id="UP000250347">
    <property type="component" value="Unassembled WGS sequence"/>
</dbReference>
<gene>
    <name evidence="7" type="ORF">DQP58_19245</name>
</gene>
<feature type="transmembrane region" description="Helical" evidence="6">
    <location>
        <begin position="189"/>
        <end position="211"/>
    </location>
</feature>
<feature type="transmembrane region" description="Helical" evidence="6">
    <location>
        <begin position="100"/>
        <end position="123"/>
    </location>
</feature>
<feature type="transmembrane region" description="Helical" evidence="6">
    <location>
        <begin position="50"/>
        <end position="69"/>
    </location>
</feature>
<protein>
    <submittedName>
        <fullName evidence="7">Lysoplasmalogenase</fullName>
    </submittedName>
</protein>
<keyword evidence="5 6" id="KW-0472">Membrane</keyword>
<evidence type="ECO:0000256" key="2">
    <source>
        <dbReference type="ARBA" id="ARBA00007375"/>
    </source>
</evidence>
<feature type="transmembrane region" description="Helical" evidence="6">
    <location>
        <begin position="135"/>
        <end position="155"/>
    </location>
</feature>
<evidence type="ECO:0000256" key="6">
    <source>
        <dbReference type="SAM" id="Phobius"/>
    </source>
</evidence>
<evidence type="ECO:0000256" key="4">
    <source>
        <dbReference type="ARBA" id="ARBA00022989"/>
    </source>
</evidence>
<evidence type="ECO:0000313" key="7">
    <source>
        <dbReference type="EMBL" id="RAU92139.1"/>
    </source>
</evidence>
<feature type="transmembrane region" description="Helical" evidence="6">
    <location>
        <begin position="74"/>
        <end position="94"/>
    </location>
</feature>
<proteinExistence type="inferred from homology"/>
<keyword evidence="3 6" id="KW-0812">Transmembrane</keyword>
<dbReference type="Pfam" id="PF07947">
    <property type="entry name" value="YhhN"/>
    <property type="match status" value="1"/>
</dbReference>
<dbReference type="GO" id="GO:0016787">
    <property type="term" value="F:hydrolase activity"/>
    <property type="evidence" value="ECO:0007669"/>
    <property type="project" value="TreeGrafter"/>
</dbReference>
<evidence type="ECO:0000256" key="1">
    <source>
        <dbReference type="ARBA" id="ARBA00004141"/>
    </source>
</evidence>
<dbReference type="PANTHER" id="PTHR31885">
    <property type="entry name" value="GH04784P"/>
    <property type="match status" value="1"/>
</dbReference>
<keyword evidence="4 6" id="KW-1133">Transmembrane helix</keyword>
<feature type="transmembrane region" description="Helical" evidence="6">
    <location>
        <begin position="217"/>
        <end position="238"/>
    </location>
</feature>
<evidence type="ECO:0000313" key="8">
    <source>
        <dbReference type="Proteomes" id="UP000250347"/>
    </source>
</evidence>
<dbReference type="InterPro" id="IPR012506">
    <property type="entry name" value="TMEM86B-like"/>
</dbReference>
<feature type="transmembrane region" description="Helical" evidence="6">
    <location>
        <begin position="167"/>
        <end position="184"/>
    </location>
</feature>
<dbReference type="GO" id="GO:0016020">
    <property type="term" value="C:membrane"/>
    <property type="evidence" value="ECO:0007669"/>
    <property type="project" value="UniProtKB-SubCell"/>
</dbReference>
<feature type="transmembrane region" description="Helical" evidence="6">
    <location>
        <begin position="9"/>
        <end position="30"/>
    </location>
</feature>
<dbReference type="AlphaFoldDB" id="A0A329KAS7"/>